<dbReference type="GO" id="GO:0016747">
    <property type="term" value="F:acyltransferase activity, transferring groups other than amino-acyl groups"/>
    <property type="evidence" value="ECO:0007669"/>
    <property type="project" value="InterPro"/>
</dbReference>
<proteinExistence type="predicted"/>
<evidence type="ECO:0000313" key="4">
    <source>
        <dbReference type="Proteomes" id="UP000320948"/>
    </source>
</evidence>
<evidence type="ECO:0000313" key="3">
    <source>
        <dbReference type="EMBL" id="TKW60435.1"/>
    </source>
</evidence>
<reference evidence="3 4" key="1">
    <citation type="journal article" date="2017" name="Nat. Commun.">
        <title>In situ click chemistry generation of cyclooxygenase-2 inhibitors.</title>
        <authorList>
            <person name="Bhardwaj A."/>
            <person name="Kaur J."/>
            <person name="Wuest M."/>
            <person name="Wuest F."/>
        </authorList>
    </citation>
    <scope>NUCLEOTIDE SEQUENCE [LARGE SCALE GENOMIC DNA]</scope>
    <source>
        <strain evidence="3">S2_018_000_R2_106</strain>
    </source>
</reference>
<keyword evidence="3" id="KW-0808">Transferase</keyword>
<feature type="transmembrane region" description="Helical" evidence="1">
    <location>
        <begin position="36"/>
        <end position="59"/>
    </location>
</feature>
<evidence type="ECO:0000256" key="1">
    <source>
        <dbReference type="SAM" id="Phobius"/>
    </source>
</evidence>
<feature type="transmembrane region" description="Helical" evidence="1">
    <location>
        <begin position="304"/>
        <end position="325"/>
    </location>
</feature>
<dbReference type="EMBL" id="VAFM01000002">
    <property type="protein sequence ID" value="TKW60435.1"/>
    <property type="molecule type" value="Genomic_DNA"/>
</dbReference>
<gene>
    <name evidence="3" type="ORF">DI628_05870</name>
</gene>
<feature type="domain" description="Acyltransferase 3" evidence="2">
    <location>
        <begin position="10"/>
        <end position="320"/>
    </location>
</feature>
<dbReference type="Pfam" id="PF01757">
    <property type="entry name" value="Acyl_transf_3"/>
    <property type="match status" value="1"/>
</dbReference>
<dbReference type="Proteomes" id="UP000320948">
    <property type="component" value="Unassembled WGS sequence"/>
</dbReference>
<feature type="transmembrane region" description="Helical" evidence="1">
    <location>
        <begin position="12"/>
        <end position="30"/>
    </location>
</feature>
<dbReference type="InterPro" id="IPR002656">
    <property type="entry name" value="Acyl_transf_3_dom"/>
</dbReference>
<feature type="transmembrane region" description="Helical" evidence="1">
    <location>
        <begin position="146"/>
        <end position="165"/>
    </location>
</feature>
<comment type="caution">
    <text evidence="3">The sequence shown here is derived from an EMBL/GenBank/DDBJ whole genome shotgun (WGS) entry which is preliminary data.</text>
</comment>
<evidence type="ECO:0000259" key="2">
    <source>
        <dbReference type="Pfam" id="PF01757"/>
    </source>
</evidence>
<accession>A0A6N4QY50</accession>
<organism evidence="3 4">
    <name type="scientific">Blastochloris viridis</name>
    <name type="common">Rhodopseudomonas viridis</name>
    <dbReference type="NCBI Taxonomy" id="1079"/>
    <lineage>
        <taxon>Bacteria</taxon>
        <taxon>Pseudomonadati</taxon>
        <taxon>Pseudomonadota</taxon>
        <taxon>Alphaproteobacteria</taxon>
        <taxon>Hyphomicrobiales</taxon>
        <taxon>Blastochloridaceae</taxon>
        <taxon>Blastochloris</taxon>
    </lineage>
</organism>
<feature type="transmembrane region" description="Helical" evidence="1">
    <location>
        <begin position="172"/>
        <end position="190"/>
    </location>
</feature>
<keyword evidence="1" id="KW-0472">Membrane</keyword>
<dbReference type="GO" id="GO:0016020">
    <property type="term" value="C:membrane"/>
    <property type="evidence" value="ECO:0007669"/>
    <property type="project" value="TreeGrafter"/>
</dbReference>
<keyword evidence="1" id="KW-0812">Transmembrane</keyword>
<keyword evidence="1" id="KW-1133">Transmembrane helix</keyword>
<dbReference type="AlphaFoldDB" id="A0A6N4QY50"/>
<dbReference type="InterPro" id="IPR050879">
    <property type="entry name" value="Acyltransferase_3"/>
</dbReference>
<name>A0A6N4QY50_BLAVI</name>
<feature type="transmembrane region" description="Helical" evidence="1">
    <location>
        <begin position="80"/>
        <end position="99"/>
    </location>
</feature>
<dbReference type="PANTHER" id="PTHR23028:SF53">
    <property type="entry name" value="ACYL_TRANSF_3 DOMAIN-CONTAINING PROTEIN"/>
    <property type="match status" value="1"/>
</dbReference>
<keyword evidence="3" id="KW-0012">Acyltransferase</keyword>
<feature type="transmembrane region" description="Helical" evidence="1">
    <location>
        <begin position="202"/>
        <end position="221"/>
    </location>
</feature>
<dbReference type="PANTHER" id="PTHR23028">
    <property type="entry name" value="ACETYLTRANSFERASE"/>
    <property type="match status" value="1"/>
</dbReference>
<sequence length="337" mass="37789">MTPAHAPNNFTALRLMAAFMVLFTHMFAISGRPEPAILPGLGYGNFAVSMFFIISGYLVTASWQNDPSVKRFLQRRLLRLWPAMAMAFVLTMLILAPIVRDQSIPQLLEVKQYTKAFGNLFFYPNYRTFDAFSFTNLRYAAINGSLWTIPLEFMCYILVMLLALVSRGRLRIPLLAAIAILIATFILRGGQTAFTATKHPGTWLYLAHYGTYFFLGGLTYLNRHLLRPQWVVAGVVAGAALLYAQQPVLAYLVALPLLTLWVGTRSWPVITKMDNLGDYSYGVYLYAWPIQQVVTLMLGTAAFLPLLTCSAILTLGFGIFSWHLIEKPALALKPRKS</sequence>
<protein>
    <submittedName>
        <fullName evidence="3">Acyltransferase</fullName>
    </submittedName>
</protein>
<feature type="transmembrane region" description="Helical" evidence="1">
    <location>
        <begin position="250"/>
        <end position="267"/>
    </location>
</feature>
<dbReference type="GO" id="GO:0000271">
    <property type="term" value="P:polysaccharide biosynthetic process"/>
    <property type="evidence" value="ECO:0007669"/>
    <property type="project" value="TreeGrafter"/>
</dbReference>